<reference evidence="1 2" key="1">
    <citation type="journal article" date="2017" name="Int. J. Syst. Evol. Microbiol.">
        <title>Mucilaginibacterpsychrotolerans sp. nov., isolated from peatlands.</title>
        <authorList>
            <person name="Deng Y."/>
            <person name="Shen L."/>
            <person name="Xu B."/>
            <person name="Liu Y."/>
            <person name="Gu Z."/>
            <person name="Liu H."/>
            <person name="Zhou Y."/>
        </authorList>
    </citation>
    <scope>NUCLEOTIDE SEQUENCE [LARGE SCALE GENOMIC DNA]</scope>
    <source>
        <strain evidence="1 2">NH7-4</strain>
    </source>
</reference>
<sequence>MNTAQITKVRTLLSKAGFDEKEKKVFVKQLTGGRTDSLKAMNYQETQEIIQQLEGMVGQAATPLKKPGDDMRNKILSRAHEMHWELLSGKVDMERVNNWCIRYSGKNKPLNQFTVDELPTLVTQFERAYQSFLNGI</sequence>
<name>A0A4Y8SA34_9SPHI</name>
<evidence type="ECO:0008006" key="3">
    <source>
        <dbReference type="Google" id="ProtNLM"/>
    </source>
</evidence>
<protein>
    <recommendedName>
        <fullName evidence="3">DUF1018 domain-containing protein</fullName>
    </recommendedName>
</protein>
<proteinExistence type="predicted"/>
<organism evidence="1 2">
    <name type="scientific">Mucilaginibacter psychrotolerans</name>
    <dbReference type="NCBI Taxonomy" id="1524096"/>
    <lineage>
        <taxon>Bacteria</taxon>
        <taxon>Pseudomonadati</taxon>
        <taxon>Bacteroidota</taxon>
        <taxon>Sphingobacteriia</taxon>
        <taxon>Sphingobacteriales</taxon>
        <taxon>Sphingobacteriaceae</taxon>
        <taxon>Mucilaginibacter</taxon>
    </lineage>
</organism>
<evidence type="ECO:0000313" key="1">
    <source>
        <dbReference type="EMBL" id="TFF35226.1"/>
    </source>
</evidence>
<accession>A0A4Y8SA34</accession>
<comment type="caution">
    <text evidence="1">The sequence shown here is derived from an EMBL/GenBank/DDBJ whole genome shotgun (WGS) entry which is preliminary data.</text>
</comment>
<dbReference type="EMBL" id="SOZE01000023">
    <property type="protein sequence ID" value="TFF35226.1"/>
    <property type="molecule type" value="Genomic_DNA"/>
</dbReference>
<dbReference type="Proteomes" id="UP000297540">
    <property type="component" value="Unassembled WGS sequence"/>
</dbReference>
<gene>
    <name evidence="1" type="ORF">E2R66_19885</name>
</gene>
<dbReference type="AlphaFoldDB" id="A0A4Y8SA34"/>
<keyword evidence="2" id="KW-1185">Reference proteome</keyword>
<dbReference type="RefSeq" id="WP_133233691.1">
    <property type="nucleotide sequence ID" value="NZ_SOZE01000023.1"/>
</dbReference>
<dbReference type="OrthoDB" id="677839at2"/>
<evidence type="ECO:0000313" key="2">
    <source>
        <dbReference type="Proteomes" id="UP000297540"/>
    </source>
</evidence>